<accession>F6HN42</accession>
<dbReference type="Proteomes" id="UP000009183">
    <property type="component" value="Chromosome 18, unordered"/>
</dbReference>
<dbReference type="Pfam" id="PF00931">
    <property type="entry name" value="NB-ARC"/>
    <property type="match status" value="1"/>
</dbReference>
<dbReference type="GO" id="GO:0043531">
    <property type="term" value="F:ADP binding"/>
    <property type="evidence" value="ECO:0007669"/>
    <property type="project" value="InterPro"/>
</dbReference>
<evidence type="ECO:0000256" key="10">
    <source>
        <dbReference type="ARBA" id="ARBA00047304"/>
    </source>
</evidence>
<dbReference type="SMART" id="SM00255">
    <property type="entry name" value="TIR"/>
    <property type="match status" value="1"/>
</dbReference>
<dbReference type="HOGENOM" id="CLU_001561_0_2_1"/>
<evidence type="ECO:0000256" key="11">
    <source>
        <dbReference type="ARBA" id="ARBA00061488"/>
    </source>
</evidence>
<dbReference type="AlphaFoldDB" id="F6HN42"/>
<dbReference type="Gene3D" id="3.40.50.300">
    <property type="entry name" value="P-loop containing nucleotide triphosphate hydrolases"/>
    <property type="match status" value="1"/>
</dbReference>
<reference evidence="15" key="1">
    <citation type="journal article" date="2007" name="Nature">
        <title>The grapevine genome sequence suggests ancestral hexaploidization in major angiosperm phyla.</title>
        <authorList>
            <consortium name="The French-Italian Public Consortium for Grapevine Genome Characterization."/>
            <person name="Jaillon O."/>
            <person name="Aury J.-M."/>
            <person name="Noel B."/>
            <person name="Policriti A."/>
            <person name="Clepet C."/>
            <person name="Casagrande A."/>
            <person name="Choisne N."/>
            <person name="Aubourg S."/>
            <person name="Vitulo N."/>
            <person name="Jubin C."/>
            <person name="Vezzi A."/>
            <person name="Legeai F."/>
            <person name="Hugueney P."/>
            <person name="Dasilva C."/>
            <person name="Horner D."/>
            <person name="Mica E."/>
            <person name="Jublot D."/>
            <person name="Poulain J."/>
            <person name="Bruyere C."/>
            <person name="Billault A."/>
            <person name="Segurens B."/>
            <person name="Gouyvenoux M."/>
            <person name="Ugarte E."/>
            <person name="Cattonaro F."/>
            <person name="Anthouard V."/>
            <person name="Vico V."/>
            <person name="Del Fabbro C."/>
            <person name="Alaux M."/>
            <person name="Di Gaspero G."/>
            <person name="Dumas V."/>
            <person name="Felice N."/>
            <person name="Paillard S."/>
            <person name="Juman I."/>
            <person name="Moroldo M."/>
            <person name="Scalabrin S."/>
            <person name="Canaguier A."/>
            <person name="Le Clainche I."/>
            <person name="Malacrida G."/>
            <person name="Durand E."/>
            <person name="Pesole G."/>
            <person name="Laucou V."/>
            <person name="Chatelet P."/>
            <person name="Merdinoglu D."/>
            <person name="Delledonne M."/>
            <person name="Pezzotti M."/>
            <person name="Lecharny A."/>
            <person name="Scarpelli C."/>
            <person name="Artiguenave F."/>
            <person name="Pe M.E."/>
            <person name="Valle G."/>
            <person name="Morgante M."/>
            <person name="Caboche M."/>
            <person name="Adam-Blondon A.-F."/>
            <person name="Weissenbach J."/>
            <person name="Quetier F."/>
            <person name="Wincker P."/>
        </authorList>
    </citation>
    <scope>NUCLEOTIDE SEQUENCE [LARGE SCALE GENOMIC DNA]</scope>
    <source>
        <strain evidence="15">cv. Pinot noir / PN40024</strain>
    </source>
</reference>
<organism evidence="14 15">
    <name type="scientific">Vitis vinifera</name>
    <name type="common">Grape</name>
    <dbReference type="NCBI Taxonomy" id="29760"/>
    <lineage>
        <taxon>Eukaryota</taxon>
        <taxon>Viridiplantae</taxon>
        <taxon>Streptophyta</taxon>
        <taxon>Embryophyta</taxon>
        <taxon>Tracheophyta</taxon>
        <taxon>Spermatophyta</taxon>
        <taxon>Magnoliopsida</taxon>
        <taxon>eudicotyledons</taxon>
        <taxon>Gunneridae</taxon>
        <taxon>Pentapetalae</taxon>
        <taxon>rosids</taxon>
        <taxon>Vitales</taxon>
        <taxon>Vitaceae</taxon>
        <taxon>Viteae</taxon>
        <taxon>Vitis</taxon>
    </lineage>
</organism>
<dbReference type="Gene3D" id="3.80.10.10">
    <property type="entry name" value="Ribonuclease Inhibitor"/>
    <property type="match status" value="2"/>
</dbReference>
<evidence type="ECO:0000256" key="9">
    <source>
        <dbReference type="ARBA" id="ARBA00023242"/>
    </source>
</evidence>
<dbReference type="InterPro" id="IPR027417">
    <property type="entry name" value="P-loop_NTPase"/>
</dbReference>
<dbReference type="Gene3D" id="1.10.8.430">
    <property type="entry name" value="Helical domain of apoptotic protease-activating factors"/>
    <property type="match status" value="1"/>
</dbReference>
<dbReference type="EC" id="3.2.2.6" evidence="3"/>
<evidence type="ECO:0000256" key="1">
    <source>
        <dbReference type="ARBA" id="ARBA00004123"/>
    </source>
</evidence>
<dbReference type="FunFam" id="3.40.50.10140:FF:000007">
    <property type="entry name" value="Disease resistance protein (TIR-NBS-LRR class)"/>
    <property type="match status" value="1"/>
</dbReference>
<dbReference type="Pfam" id="PF23282">
    <property type="entry name" value="WHD_ROQ1"/>
    <property type="match status" value="1"/>
</dbReference>
<evidence type="ECO:0000256" key="6">
    <source>
        <dbReference type="ARBA" id="ARBA00022737"/>
    </source>
</evidence>
<dbReference type="InterPro" id="IPR035897">
    <property type="entry name" value="Toll_tir_struct_dom_sf"/>
</dbReference>
<name>F6HN42_VITVI</name>
<dbReference type="InterPro" id="IPR045344">
    <property type="entry name" value="C-JID"/>
</dbReference>
<dbReference type="PRINTS" id="PR00364">
    <property type="entry name" value="DISEASERSIST"/>
</dbReference>
<dbReference type="eggNOG" id="ENOG502R41B">
    <property type="taxonomic scope" value="Eukaryota"/>
</dbReference>
<dbReference type="SUPFAM" id="SSF52540">
    <property type="entry name" value="P-loop containing nucleoside triphosphate hydrolases"/>
    <property type="match status" value="1"/>
</dbReference>
<dbReference type="PANTHER" id="PTHR11017">
    <property type="entry name" value="LEUCINE-RICH REPEAT-CONTAINING PROTEIN"/>
    <property type="match status" value="1"/>
</dbReference>
<dbReference type="InterPro" id="IPR002182">
    <property type="entry name" value="NB-ARC"/>
</dbReference>
<evidence type="ECO:0000256" key="7">
    <source>
        <dbReference type="ARBA" id="ARBA00022801"/>
    </source>
</evidence>
<sequence>MASAAASSSSSQRRYDVFLSFRGEDTRNNFTAHLLKELRTKGIDTFIDEERLETGQVISPALVAAIESSKLSIIVLSENYASSRWCLEELVKILECKRTRGQRVLPIFYDVDPSDVRNHRGKFGEALAKHDVNLRNMDRVPIWRVALTEVANLSGRDSRNKNEATFIEEIASFIFHEKINMAQSDTAEDLVGIDSRLCEIEPLLCLKAADVRIIGIWGMSGIGKTTLAGAIFERFRNQFEGCVFFENVGTELEREGIEGLQEKLLSKILGLKNLSLTGRPSIKAALGSKKVLIVLDNVKDQMIIEKIAKKRDWFGVGSRIIITTTNKNVLRTHEVKEIYEVKKFDGDEAMKLFSRYAFKQDHPRKDFVELSKSIIACTHGLPLAIKLLGDLLFEKSKHEWESKLDKLNKDLKLGINCLQMSYNELNDDEQCLFLDIACFFKGEDIDYVAKILDNHNRCPIDGIHALVDKSLITISGNKLQMHDLLQEMGREVVCQKSQEPGKRTRLWKHEDISLVLKNNKGTEEVEGISLDLSHVKEKLRFETPAFARMNKLKLLKVYNSGGASKKGNCNVHFSQGFKFHYDELRYLHLHGYNLKSLPNDFNAENLVHLSMPHSYVQQLWKGSKGMEKLKSIDLSHSTRLTETPNFSGVVNLEQLILQGCISLRKLHTSIGVLNKLKLLNLRDCKMLKSLSESICCLSSLQTLVVSGCCKLKKFPENLGKLEMLKELYADETAVTEVPSSMGFLKNLETFSFQGRKGPSPAPSSMLRTRSDSMGFILPHVSGLSSLLKLNLSDRNILDGARLSDLGLLSSLKILILNGNNFDTLPGCISQLFLLGWLESKNCQRLQALPELPSSIGYIGAHNCTSLEAVSNQSLFSSLMIAKLKEHPRRTSQLEHDSEGQLSAAFTVVAPGSGIPDWISYQSSGREVTVKLPPNWFTTYFLAFASCVVTSPSVLPYADSINELCTKCTVFYSTSSCVSSSYDVFPRSHAEGRMESDHVWLRYVRFPISINCHEVTHIKFSFEMILGTSSAIKRCGVGLVYGNDDENYNNPGMIQFNSIFSPPNLEIHDGEPSGSGCSNVDGSESDDSDYYTADEGEPIATAYYHSESGRCGQRKASNVAIIKTTLAKEELEYLFNRLLVGCVCFVSFLSFIFFLSYFDFEAGFFSNGFNWDGVMRGIILVEVGGLVKEQRREKLL</sequence>
<dbReference type="InterPro" id="IPR000157">
    <property type="entry name" value="TIR_dom"/>
</dbReference>
<dbReference type="InParanoid" id="F6HN42"/>
<dbReference type="PaxDb" id="29760-VIT_18s0001g06340.t01"/>
<dbReference type="GO" id="GO:0005634">
    <property type="term" value="C:nucleus"/>
    <property type="evidence" value="ECO:0007669"/>
    <property type="project" value="UniProtKB-SubCell"/>
</dbReference>
<dbReference type="SUPFAM" id="SSF52058">
    <property type="entry name" value="L domain-like"/>
    <property type="match status" value="1"/>
</dbReference>
<dbReference type="InterPro" id="IPR058192">
    <property type="entry name" value="WHD_ROQ1-like"/>
</dbReference>
<comment type="subcellular location">
    <subcellularLocation>
        <location evidence="2">Cytoplasm</location>
    </subcellularLocation>
    <subcellularLocation>
        <location evidence="1">Nucleus</location>
    </subcellularLocation>
</comment>
<dbReference type="GO" id="GO:0005737">
    <property type="term" value="C:cytoplasm"/>
    <property type="evidence" value="ECO:0007669"/>
    <property type="project" value="UniProtKB-SubCell"/>
</dbReference>
<keyword evidence="4" id="KW-0963">Cytoplasm</keyword>
<evidence type="ECO:0000256" key="4">
    <source>
        <dbReference type="ARBA" id="ARBA00022490"/>
    </source>
</evidence>
<evidence type="ECO:0000313" key="14">
    <source>
        <dbReference type="EMBL" id="CCB56097.1"/>
    </source>
</evidence>
<evidence type="ECO:0000256" key="12">
    <source>
        <dbReference type="SAM" id="Phobius"/>
    </source>
</evidence>
<evidence type="ECO:0000313" key="15">
    <source>
        <dbReference type="Proteomes" id="UP000009183"/>
    </source>
</evidence>
<evidence type="ECO:0000256" key="8">
    <source>
        <dbReference type="ARBA" id="ARBA00023027"/>
    </source>
</evidence>
<comment type="similarity">
    <text evidence="11">Belongs to the disease resistance TIR-NB-LRR family.</text>
</comment>
<dbReference type="SMR" id="F6HN42"/>
<dbReference type="FunCoup" id="F6HN42">
    <property type="interactions" value="314"/>
</dbReference>
<feature type="domain" description="TIR" evidence="13">
    <location>
        <begin position="13"/>
        <end position="178"/>
    </location>
</feature>
<dbReference type="SUPFAM" id="SSF52200">
    <property type="entry name" value="Toll/Interleukin receptor TIR domain"/>
    <property type="match status" value="1"/>
</dbReference>
<evidence type="ECO:0000256" key="2">
    <source>
        <dbReference type="ARBA" id="ARBA00004496"/>
    </source>
</evidence>
<keyword evidence="12" id="KW-0812">Transmembrane</keyword>
<dbReference type="PROSITE" id="PS50104">
    <property type="entry name" value="TIR"/>
    <property type="match status" value="1"/>
</dbReference>
<dbReference type="GO" id="GO:0007165">
    <property type="term" value="P:signal transduction"/>
    <property type="evidence" value="ECO:0007669"/>
    <property type="project" value="InterPro"/>
</dbReference>
<proteinExistence type="inferred from homology"/>
<evidence type="ECO:0000259" key="13">
    <source>
        <dbReference type="PROSITE" id="PS50104"/>
    </source>
</evidence>
<dbReference type="GO" id="GO:0043068">
    <property type="term" value="P:positive regulation of programmed cell death"/>
    <property type="evidence" value="ECO:0007669"/>
    <property type="project" value="UniProtKB-ARBA"/>
</dbReference>
<feature type="transmembrane region" description="Helical" evidence="12">
    <location>
        <begin position="1137"/>
        <end position="1156"/>
    </location>
</feature>
<dbReference type="Pfam" id="PF20160">
    <property type="entry name" value="C-JID"/>
    <property type="match status" value="1"/>
</dbReference>
<dbReference type="InterPro" id="IPR032675">
    <property type="entry name" value="LRR_dom_sf"/>
</dbReference>
<keyword evidence="9" id="KW-0539">Nucleus</keyword>
<keyword evidence="12" id="KW-0472">Membrane</keyword>
<keyword evidence="15" id="KW-1185">Reference proteome</keyword>
<feature type="transmembrane region" description="Helical" evidence="12">
    <location>
        <begin position="935"/>
        <end position="956"/>
    </location>
</feature>
<dbReference type="GO" id="GO:0061809">
    <property type="term" value="F:NAD+ nucleosidase activity, cyclic ADP-ribose generating"/>
    <property type="evidence" value="ECO:0007669"/>
    <property type="project" value="UniProtKB-EC"/>
</dbReference>
<keyword evidence="5" id="KW-0433">Leucine-rich repeat</keyword>
<dbReference type="GO" id="GO:0050832">
    <property type="term" value="P:defense response to fungus"/>
    <property type="evidence" value="ECO:0007669"/>
    <property type="project" value="UniProtKB-ARBA"/>
</dbReference>
<gene>
    <name evidence="14" type="ordered locus">VIT_18s0001g06340</name>
</gene>
<dbReference type="OrthoDB" id="1054189at2759"/>
<dbReference type="EMBL" id="FN595996">
    <property type="protein sequence ID" value="CCB56097.1"/>
    <property type="molecule type" value="Genomic_DNA"/>
</dbReference>
<dbReference type="InterPro" id="IPR042197">
    <property type="entry name" value="Apaf_helical"/>
</dbReference>
<evidence type="ECO:0000256" key="3">
    <source>
        <dbReference type="ARBA" id="ARBA00011982"/>
    </source>
</evidence>
<dbReference type="InterPro" id="IPR044974">
    <property type="entry name" value="Disease_R_plants"/>
</dbReference>
<keyword evidence="12" id="KW-1133">Transmembrane helix</keyword>
<dbReference type="PANTHER" id="PTHR11017:SF479">
    <property type="entry name" value="DISEASE RESISTANCE PROTEIN (TIR-NBS-LRR CLASS) FAMILY"/>
    <property type="match status" value="1"/>
</dbReference>
<keyword evidence="8" id="KW-0520">NAD</keyword>
<dbReference type="Pfam" id="PF01582">
    <property type="entry name" value="TIR"/>
    <property type="match status" value="1"/>
</dbReference>
<keyword evidence="6" id="KW-0677">Repeat</keyword>
<comment type="catalytic activity">
    <reaction evidence="10">
        <text>NAD(+) + H2O = ADP-D-ribose + nicotinamide + H(+)</text>
        <dbReference type="Rhea" id="RHEA:16301"/>
        <dbReference type="ChEBI" id="CHEBI:15377"/>
        <dbReference type="ChEBI" id="CHEBI:15378"/>
        <dbReference type="ChEBI" id="CHEBI:17154"/>
        <dbReference type="ChEBI" id="CHEBI:57540"/>
        <dbReference type="ChEBI" id="CHEBI:57967"/>
        <dbReference type="EC" id="3.2.2.6"/>
    </reaction>
    <physiologicalReaction direction="left-to-right" evidence="10">
        <dbReference type="Rhea" id="RHEA:16302"/>
    </physiologicalReaction>
</comment>
<evidence type="ECO:0000256" key="5">
    <source>
        <dbReference type="ARBA" id="ARBA00022614"/>
    </source>
</evidence>
<dbReference type="Gene3D" id="3.40.50.10140">
    <property type="entry name" value="Toll/interleukin-1 receptor homology (TIR) domain"/>
    <property type="match status" value="1"/>
</dbReference>
<keyword evidence="7" id="KW-0378">Hydrolase</keyword>
<protein>
    <recommendedName>
        <fullName evidence="3">ADP-ribosyl cyclase/cyclic ADP-ribose hydrolase</fullName>
        <ecNumber evidence="3">3.2.2.6</ecNumber>
    </recommendedName>
</protein>